<dbReference type="Pfam" id="PF01312">
    <property type="entry name" value="Bac_export_2"/>
    <property type="match status" value="1"/>
</dbReference>
<dbReference type="InterPro" id="IPR029025">
    <property type="entry name" value="T3SS_substrate_exporter_C"/>
</dbReference>
<dbReference type="PANTHER" id="PTHR30531">
    <property type="entry name" value="FLAGELLAR BIOSYNTHETIC PROTEIN FLHB"/>
    <property type="match status" value="1"/>
</dbReference>
<proteinExistence type="predicted"/>
<reference evidence="1 2" key="1">
    <citation type="submission" date="2019-03" db="EMBL/GenBank/DDBJ databases">
        <title>Lake Tanganyika Metagenome-Assembled Genomes (MAGs).</title>
        <authorList>
            <person name="Tran P."/>
        </authorList>
    </citation>
    <scope>NUCLEOTIDE SEQUENCE [LARGE SCALE GENOMIC DNA]</scope>
    <source>
        <strain evidence="1">K_DeepCast_65m_m2_236</strain>
    </source>
</reference>
<dbReference type="GO" id="GO:0009306">
    <property type="term" value="P:protein secretion"/>
    <property type="evidence" value="ECO:0007669"/>
    <property type="project" value="InterPro"/>
</dbReference>
<gene>
    <name evidence="1" type="ORF">FJZ00_07760</name>
</gene>
<dbReference type="Proteomes" id="UP000703893">
    <property type="component" value="Unassembled WGS sequence"/>
</dbReference>
<comment type="caution">
    <text evidence="1">The sequence shown here is derived from an EMBL/GenBank/DDBJ whole genome shotgun (WGS) entry which is preliminary data.</text>
</comment>
<dbReference type="AlphaFoldDB" id="A0A937X374"/>
<protein>
    <submittedName>
        <fullName evidence="1">EscU/YscU/HrcU family type III secretion system export apparatus switch protein</fullName>
    </submittedName>
</protein>
<dbReference type="PRINTS" id="PR00950">
    <property type="entry name" value="TYPE3IMSPROT"/>
</dbReference>
<dbReference type="SUPFAM" id="SSF160544">
    <property type="entry name" value="EscU C-terminal domain-like"/>
    <property type="match status" value="1"/>
</dbReference>
<organism evidence="1 2">
    <name type="scientific">Candidatus Tanganyikabacteria bacterium</name>
    <dbReference type="NCBI Taxonomy" id="2961651"/>
    <lineage>
        <taxon>Bacteria</taxon>
        <taxon>Bacillati</taxon>
        <taxon>Candidatus Sericytochromatia</taxon>
        <taxon>Candidatus Tanganyikabacteria</taxon>
    </lineage>
</organism>
<sequence>MVAEEDLDPQSSQKRAVALRYDEGKNAAPVVVATGRGRMAEAIIAAAREHGIPIQEDAQLVEALAKLDLGETIPAELYPVVAEVLVFVARANRDRAKAKRRSAGP</sequence>
<dbReference type="EMBL" id="VGJX01000418">
    <property type="protein sequence ID" value="MBM3275033.1"/>
    <property type="molecule type" value="Genomic_DNA"/>
</dbReference>
<dbReference type="PANTHER" id="PTHR30531:SF12">
    <property type="entry name" value="FLAGELLAR BIOSYNTHETIC PROTEIN FLHB"/>
    <property type="match status" value="1"/>
</dbReference>
<evidence type="ECO:0000313" key="1">
    <source>
        <dbReference type="EMBL" id="MBM3275033.1"/>
    </source>
</evidence>
<evidence type="ECO:0000313" key="2">
    <source>
        <dbReference type="Proteomes" id="UP000703893"/>
    </source>
</evidence>
<dbReference type="GO" id="GO:0005886">
    <property type="term" value="C:plasma membrane"/>
    <property type="evidence" value="ECO:0007669"/>
    <property type="project" value="TreeGrafter"/>
</dbReference>
<dbReference type="Gene3D" id="3.40.1690.10">
    <property type="entry name" value="secretion proteins EscU"/>
    <property type="match status" value="1"/>
</dbReference>
<name>A0A937X374_9BACT</name>
<dbReference type="InterPro" id="IPR006135">
    <property type="entry name" value="T3SS_substrate_exporter"/>
</dbReference>
<accession>A0A937X374</accession>